<dbReference type="InterPro" id="IPR006139">
    <property type="entry name" value="D-isomer_2_OHA_DH_cat_dom"/>
</dbReference>
<dbReference type="PROSITE" id="PS00065">
    <property type="entry name" value="D_2_HYDROXYACID_DH_1"/>
    <property type="match status" value="1"/>
</dbReference>
<evidence type="ECO:0000313" key="6">
    <source>
        <dbReference type="EMBL" id="MBM7635004.1"/>
    </source>
</evidence>
<evidence type="ECO:0000256" key="3">
    <source>
        <dbReference type="RuleBase" id="RU003719"/>
    </source>
</evidence>
<dbReference type="SUPFAM" id="SSF51735">
    <property type="entry name" value="NAD(P)-binding Rossmann-fold domains"/>
    <property type="match status" value="1"/>
</dbReference>
<keyword evidence="2 3" id="KW-0560">Oxidoreductase</keyword>
<gene>
    <name evidence="6" type="ORF">JOD17_004147</name>
</gene>
<dbReference type="Pfam" id="PF02826">
    <property type="entry name" value="2-Hacid_dh_C"/>
    <property type="match status" value="1"/>
</dbReference>
<proteinExistence type="inferred from homology"/>
<sequence>MKKIYVTRKLPGVIMDRLHENFDVNYWDDEDEPVPRDVLLREMKECEGLFCMLTETIDEELLDAAPKLKIVANLAVGYNNIDIEAAKNRNVIVTNTPGVLSETTADLTFALMLASARRLVETSEVVRNGTWGAWSPMHYTGQDVHGKTLGIIGLGRIGEAVAKRSTGFDMNVLYHNRRRNEEAESRLGVTYVSFNELLKHSDFIVLLLPYSKSNHHLIGSQEIGLMKKEAILINTARGGLVDEGALYHALEKREIYGAGLDVFEEEPVPLTNPLLQSKYVTTSPHIGSASIETRLHMCHLVTDNLIHVLSGRDPLTPVTK</sequence>
<name>A0ABS2PHU2_9BACL</name>
<dbReference type="RefSeq" id="WP_204699745.1">
    <property type="nucleotide sequence ID" value="NZ_JAFBEC010000021.1"/>
</dbReference>
<protein>
    <submittedName>
        <fullName evidence="6">Glyoxylate reductase</fullName>
        <ecNumber evidence="6">1.1.1.26</ecNumber>
    </submittedName>
</protein>
<comment type="similarity">
    <text evidence="1 3">Belongs to the D-isomer specific 2-hydroxyacid dehydrogenase family.</text>
</comment>
<keyword evidence="7" id="KW-1185">Reference proteome</keyword>
<feature type="domain" description="D-isomer specific 2-hydroxyacid dehydrogenase catalytic" evidence="4">
    <location>
        <begin position="6"/>
        <end position="318"/>
    </location>
</feature>
<accession>A0ABS2PHU2</accession>
<dbReference type="GO" id="GO:0047964">
    <property type="term" value="F:glyoxylate reductase (NADH) activity"/>
    <property type="evidence" value="ECO:0007669"/>
    <property type="project" value="UniProtKB-EC"/>
</dbReference>
<evidence type="ECO:0000256" key="1">
    <source>
        <dbReference type="ARBA" id="ARBA00005854"/>
    </source>
</evidence>
<dbReference type="InterPro" id="IPR050223">
    <property type="entry name" value="D-isomer_2-hydroxyacid_DH"/>
</dbReference>
<dbReference type="EMBL" id="JAFBEC010000021">
    <property type="protein sequence ID" value="MBM7635004.1"/>
    <property type="molecule type" value="Genomic_DNA"/>
</dbReference>
<dbReference type="InterPro" id="IPR006140">
    <property type="entry name" value="D-isomer_DH_NAD-bd"/>
</dbReference>
<evidence type="ECO:0000259" key="4">
    <source>
        <dbReference type="Pfam" id="PF00389"/>
    </source>
</evidence>
<reference evidence="6 7" key="1">
    <citation type="submission" date="2021-01" db="EMBL/GenBank/DDBJ databases">
        <title>Genomic Encyclopedia of Type Strains, Phase IV (KMG-IV): sequencing the most valuable type-strain genomes for metagenomic binning, comparative biology and taxonomic classification.</title>
        <authorList>
            <person name="Goeker M."/>
        </authorList>
    </citation>
    <scope>NUCLEOTIDE SEQUENCE [LARGE SCALE GENOMIC DNA]</scope>
    <source>
        <strain evidence="6 7">DSM 25540</strain>
    </source>
</reference>
<organism evidence="6 7">
    <name type="scientific">Geomicrobium sediminis</name>
    <dbReference type="NCBI Taxonomy" id="1347788"/>
    <lineage>
        <taxon>Bacteria</taxon>
        <taxon>Bacillati</taxon>
        <taxon>Bacillota</taxon>
        <taxon>Bacilli</taxon>
        <taxon>Bacillales</taxon>
        <taxon>Geomicrobium</taxon>
    </lineage>
</organism>
<evidence type="ECO:0000256" key="2">
    <source>
        <dbReference type="ARBA" id="ARBA00023002"/>
    </source>
</evidence>
<evidence type="ECO:0000259" key="5">
    <source>
        <dbReference type="Pfam" id="PF02826"/>
    </source>
</evidence>
<dbReference type="CDD" id="cd05301">
    <property type="entry name" value="GDH"/>
    <property type="match status" value="1"/>
</dbReference>
<comment type="caution">
    <text evidence="6">The sequence shown here is derived from an EMBL/GenBank/DDBJ whole genome shotgun (WGS) entry which is preliminary data.</text>
</comment>
<dbReference type="Pfam" id="PF00389">
    <property type="entry name" value="2-Hacid_dh"/>
    <property type="match status" value="1"/>
</dbReference>
<dbReference type="Gene3D" id="3.40.50.720">
    <property type="entry name" value="NAD(P)-binding Rossmann-like Domain"/>
    <property type="match status" value="2"/>
</dbReference>
<dbReference type="Proteomes" id="UP000741863">
    <property type="component" value="Unassembled WGS sequence"/>
</dbReference>
<dbReference type="SUPFAM" id="SSF52283">
    <property type="entry name" value="Formate/glycerate dehydrogenase catalytic domain-like"/>
    <property type="match status" value="1"/>
</dbReference>
<dbReference type="InterPro" id="IPR036291">
    <property type="entry name" value="NAD(P)-bd_dom_sf"/>
</dbReference>
<dbReference type="EC" id="1.1.1.26" evidence="6"/>
<evidence type="ECO:0000313" key="7">
    <source>
        <dbReference type="Proteomes" id="UP000741863"/>
    </source>
</evidence>
<dbReference type="PANTHER" id="PTHR10996:SF283">
    <property type="entry name" value="GLYOXYLATE_HYDROXYPYRUVATE REDUCTASE B"/>
    <property type="match status" value="1"/>
</dbReference>
<dbReference type="PANTHER" id="PTHR10996">
    <property type="entry name" value="2-HYDROXYACID DEHYDROGENASE-RELATED"/>
    <property type="match status" value="1"/>
</dbReference>
<feature type="domain" description="D-isomer specific 2-hydroxyacid dehydrogenase NAD-binding" evidence="5">
    <location>
        <begin position="109"/>
        <end position="287"/>
    </location>
</feature>
<dbReference type="InterPro" id="IPR029752">
    <property type="entry name" value="D-isomer_DH_CS1"/>
</dbReference>